<dbReference type="InterPro" id="IPR000719">
    <property type="entry name" value="Prot_kinase_dom"/>
</dbReference>
<dbReference type="EMBL" id="LGRN01000154">
    <property type="protein sequence ID" value="OJD15478.1"/>
    <property type="molecule type" value="Genomic_DNA"/>
</dbReference>
<organism evidence="2 3">
    <name type="scientific">Emergomyces pasteurianus Ep9510</name>
    <dbReference type="NCBI Taxonomy" id="1447872"/>
    <lineage>
        <taxon>Eukaryota</taxon>
        <taxon>Fungi</taxon>
        <taxon>Dikarya</taxon>
        <taxon>Ascomycota</taxon>
        <taxon>Pezizomycotina</taxon>
        <taxon>Eurotiomycetes</taxon>
        <taxon>Eurotiomycetidae</taxon>
        <taxon>Onygenales</taxon>
        <taxon>Ajellomycetaceae</taxon>
        <taxon>Emergomyces</taxon>
    </lineage>
</organism>
<dbReference type="GO" id="GO:0004672">
    <property type="term" value="F:protein kinase activity"/>
    <property type="evidence" value="ECO:0007669"/>
    <property type="project" value="InterPro"/>
</dbReference>
<proteinExistence type="predicted"/>
<dbReference type="GO" id="GO:0005524">
    <property type="term" value="F:ATP binding"/>
    <property type="evidence" value="ECO:0007669"/>
    <property type="project" value="InterPro"/>
</dbReference>
<dbReference type="STRING" id="1447872.A0A1J9PHI5"/>
<dbReference type="Proteomes" id="UP000182235">
    <property type="component" value="Unassembled WGS sequence"/>
</dbReference>
<reference evidence="2 3" key="1">
    <citation type="submission" date="2015-07" db="EMBL/GenBank/DDBJ databases">
        <title>Emmonsia species relationships and genome sequence.</title>
        <authorList>
            <consortium name="The Broad Institute Genomics Platform"/>
            <person name="Cuomo C.A."/>
            <person name="Munoz J.F."/>
            <person name="Imamovic A."/>
            <person name="Priest M.E."/>
            <person name="Young S."/>
            <person name="Clay O.K."/>
            <person name="McEwen J.G."/>
        </authorList>
    </citation>
    <scope>NUCLEOTIDE SEQUENCE [LARGE SCALE GENOMIC DNA]</scope>
    <source>
        <strain evidence="2 3">UAMH 9510</strain>
    </source>
</reference>
<dbReference type="InterPro" id="IPR011009">
    <property type="entry name" value="Kinase-like_dom_sf"/>
</dbReference>
<evidence type="ECO:0000313" key="3">
    <source>
        <dbReference type="Proteomes" id="UP000182235"/>
    </source>
</evidence>
<dbReference type="SUPFAM" id="SSF56112">
    <property type="entry name" value="Protein kinase-like (PK-like)"/>
    <property type="match status" value="1"/>
</dbReference>
<name>A0A1J9PHI5_9EURO</name>
<dbReference type="OrthoDB" id="5979581at2759"/>
<keyword evidence="3" id="KW-1185">Reference proteome</keyword>
<accession>A0A1J9PHI5</accession>
<evidence type="ECO:0000313" key="2">
    <source>
        <dbReference type="EMBL" id="OJD15478.1"/>
    </source>
</evidence>
<dbReference type="Gene3D" id="1.10.510.10">
    <property type="entry name" value="Transferase(Phosphotransferase) domain 1"/>
    <property type="match status" value="1"/>
</dbReference>
<dbReference type="PROSITE" id="PS50011">
    <property type="entry name" value="PROTEIN_KINASE_DOM"/>
    <property type="match status" value="1"/>
</dbReference>
<comment type="caution">
    <text evidence="2">The sequence shown here is derived from an EMBL/GenBank/DDBJ whole genome shotgun (WGS) entry which is preliminary data.</text>
</comment>
<feature type="domain" description="Protein kinase" evidence="1">
    <location>
        <begin position="1"/>
        <end position="154"/>
    </location>
</feature>
<evidence type="ECO:0000259" key="1">
    <source>
        <dbReference type="PROSITE" id="PS50011"/>
    </source>
</evidence>
<gene>
    <name evidence="2" type="ORF">AJ78_04274</name>
</gene>
<dbReference type="VEuPathDB" id="FungiDB:AJ78_04274"/>
<sequence>MTCSRCQDLMHVTLVWFIHPLNLLQFMRKTPTKRLKKTLLKLTLQYLLEALDFLHTEADIVRTDLKSDNIMLSIADEYVLDDFSQAEICDPVPRKIIMKQEQYIHPALFETLLRTTGVLQSCAILERQGLEKHTKSPIPVKRNRISIERRRCLS</sequence>
<dbReference type="AlphaFoldDB" id="A0A1J9PHI5"/>
<protein>
    <recommendedName>
        <fullName evidence="1">Protein kinase domain-containing protein</fullName>
    </recommendedName>
</protein>